<keyword evidence="2 4" id="KW-0863">Zinc-finger</keyword>
<keyword evidence="3" id="KW-0862">Zinc</keyword>
<organism evidence="7 8">
    <name type="scientific">Meloidogyne graminicola</name>
    <dbReference type="NCBI Taxonomy" id="189291"/>
    <lineage>
        <taxon>Eukaryota</taxon>
        <taxon>Metazoa</taxon>
        <taxon>Ecdysozoa</taxon>
        <taxon>Nematoda</taxon>
        <taxon>Chromadorea</taxon>
        <taxon>Rhabditida</taxon>
        <taxon>Tylenchina</taxon>
        <taxon>Tylenchomorpha</taxon>
        <taxon>Tylenchoidea</taxon>
        <taxon>Meloidogynidae</taxon>
        <taxon>Meloidogyninae</taxon>
        <taxon>Meloidogyne</taxon>
    </lineage>
</organism>
<dbReference type="Proteomes" id="UP000605970">
    <property type="component" value="Unassembled WGS sequence"/>
</dbReference>
<evidence type="ECO:0000259" key="6">
    <source>
        <dbReference type="PROSITE" id="PS50089"/>
    </source>
</evidence>
<keyword evidence="8" id="KW-1185">Reference proteome</keyword>
<protein>
    <submittedName>
        <fullName evidence="7">RING-type domain-containing protein</fullName>
    </submittedName>
</protein>
<dbReference type="CDD" id="cd20336">
    <property type="entry name" value="Rcat_RBR"/>
    <property type="match status" value="1"/>
</dbReference>
<feature type="transmembrane region" description="Helical" evidence="5">
    <location>
        <begin position="225"/>
        <end position="244"/>
    </location>
</feature>
<dbReference type="InterPro" id="IPR017907">
    <property type="entry name" value="Znf_RING_CS"/>
</dbReference>
<evidence type="ECO:0000256" key="4">
    <source>
        <dbReference type="PROSITE-ProRule" id="PRU00175"/>
    </source>
</evidence>
<comment type="caution">
    <text evidence="7">The sequence shown here is derived from an EMBL/GenBank/DDBJ whole genome shotgun (WGS) entry which is preliminary data.</text>
</comment>
<proteinExistence type="predicted"/>
<dbReference type="PROSITE" id="PS00518">
    <property type="entry name" value="ZF_RING_1"/>
    <property type="match status" value="1"/>
</dbReference>
<dbReference type="GO" id="GO:0008270">
    <property type="term" value="F:zinc ion binding"/>
    <property type="evidence" value="ECO:0007669"/>
    <property type="project" value="UniProtKB-KW"/>
</dbReference>
<dbReference type="EMBL" id="JABEBT010000005">
    <property type="protein sequence ID" value="KAF7639423.1"/>
    <property type="molecule type" value="Genomic_DNA"/>
</dbReference>
<name>A0A8T0A350_9BILA</name>
<reference evidence="7" key="1">
    <citation type="journal article" date="2020" name="Ecol. Evol.">
        <title>Genome structure and content of the rice root-knot nematode (Meloidogyne graminicola).</title>
        <authorList>
            <person name="Phan N.T."/>
            <person name="Danchin E.G.J."/>
            <person name="Klopp C."/>
            <person name="Perfus-Barbeoch L."/>
            <person name="Kozlowski D.K."/>
            <person name="Koutsovoulos G.D."/>
            <person name="Lopez-Roques C."/>
            <person name="Bouchez O."/>
            <person name="Zahm M."/>
            <person name="Besnard G."/>
            <person name="Bellafiore S."/>
        </authorList>
    </citation>
    <scope>NUCLEOTIDE SEQUENCE</scope>
    <source>
        <strain evidence="7">VN-18</strain>
    </source>
</reference>
<keyword evidence="5" id="KW-0812">Transmembrane</keyword>
<accession>A0A8T0A350</accession>
<dbReference type="OrthoDB" id="10009520at2759"/>
<evidence type="ECO:0000256" key="3">
    <source>
        <dbReference type="ARBA" id="ARBA00022833"/>
    </source>
</evidence>
<feature type="domain" description="RING-type" evidence="6">
    <location>
        <begin position="8"/>
        <end position="58"/>
    </location>
</feature>
<keyword evidence="5" id="KW-0472">Membrane</keyword>
<keyword evidence="5" id="KW-1133">Transmembrane helix</keyword>
<feature type="transmembrane region" description="Helical" evidence="5">
    <location>
        <begin position="167"/>
        <end position="186"/>
    </location>
</feature>
<gene>
    <name evidence="7" type="ORF">Mgra_00001096</name>
</gene>
<dbReference type="Gene3D" id="3.30.40.10">
    <property type="entry name" value="Zinc/RING finger domain, C3HC4 (zinc finger)"/>
    <property type="match status" value="1"/>
</dbReference>
<evidence type="ECO:0000256" key="1">
    <source>
        <dbReference type="ARBA" id="ARBA00022723"/>
    </source>
</evidence>
<feature type="transmembrane region" description="Helical" evidence="5">
    <location>
        <begin position="192"/>
        <end position="213"/>
    </location>
</feature>
<evidence type="ECO:0000313" key="7">
    <source>
        <dbReference type="EMBL" id="KAF7639423.1"/>
    </source>
</evidence>
<dbReference type="InterPro" id="IPR013083">
    <property type="entry name" value="Znf_RING/FYVE/PHD"/>
</dbReference>
<evidence type="ECO:0000256" key="2">
    <source>
        <dbReference type="ARBA" id="ARBA00022771"/>
    </source>
</evidence>
<sequence>MKDIQKQCVVCRTNKTWRIKMRGAENKCGHIVCVNCMLQHLQKWIKKDKARIKCPMENCLERVHENDIYALLSSECEDLDNYMDFETRNMLLIKHETCVIKYGLGERSRCCPRCENLYGQKVGCNYVRCANLYCNTWFCWICGKEDINWTHFTDFYLFKFFKDILKGLYIVSFLLFTGGLILTYFMPAVAMGLFLIAPTCVTFATPFFILKYLKNIWRRLSTTKLEIWQLIICWTLFAFLYVLFIPFGIVAAILSLNISVLVFTIYVLMVVIKAVPFLGQVMWVLEMIQYICGCFGFGGWLDWYKHSREKKDRRQRALMQFRAERSERMANPLVGR</sequence>
<dbReference type="PROSITE" id="PS50089">
    <property type="entry name" value="ZF_RING_2"/>
    <property type="match status" value="1"/>
</dbReference>
<dbReference type="InterPro" id="IPR001841">
    <property type="entry name" value="Znf_RING"/>
</dbReference>
<dbReference type="AlphaFoldDB" id="A0A8T0A350"/>
<evidence type="ECO:0000256" key="5">
    <source>
        <dbReference type="SAM" id="Phobius"/>
    </source>
</evidence>
<evidence type="ECO:0000313" key="8">
    <source>
        <dbReference type="Proteomes" id="UP000605970"/>
    </source>
</evidence>
<keyword evidence="1" id="KW-0479">Metal-binding</keyword>
<dbReference type="SUPFAM" id="SSF57850">
    <property type="entry name" value="RING/U-box"/>
    <property type="match status" value="2"/>
</dbReference>